<comment type="caution">
    <text evidence="3">The sequence shown here is derived from an EMBL/GenBank/DDBJ whole genome shotgun (WGS) entry which is preliminary data.</text>
</comment>
<evidence type="ECO:0000256" key="2">
    <source>
        <dbReference type="SAM" id="SignalP"/>
    </source>
</evidence>
<organism evidence="3 4">
    <name type="scientific">Methylobacterium aquaticum</name>
    <dbReference type="NCBI Taxonomy" id="270351"/>
    <lineage>
        <taxon>Bacteria</taxon>
        <taxon>Pseudomonadati</taxon>
        <taxon>Pseudomonadota</taxon>
        <taxon>Alphaproteobacteria</taxon>
        <taxon>Hyphomicrobiales</taxon>
        <taxon>Methylobacteriaceae</taxon>
        <taxon>Methylobacterium</taxon>
    </lineage>
</organism>
<feature type="chain" id="PRO_5005282652" evidence="2">
    <location>
        <begin position="22"/>
        <end position="122"/>
    </location>
</feature>
<name>A0A0J6VAJ7_9HYPH</name>
<gene>
    <name evidence="3" type="ORF">VP06_10860</name>
</gene>
<dbReference type="PATRIC" id="fig|270351.6.peg.7089"/>
<evidence type="ECO:0000313" key="3">
    <source>
        <dbReference type="EMBL" id="KMO36021.1"/>
    </source>
</evidence>
<feature type="region of interest" description="Disordered" evidence="1">
    <location>
        <begin position="95"/>
        <end position="122"/>
    </location>
</feature>
<dbReference type="OrthoDB" id="7915804at2"/>
<keyword evidence="2" id="KW-0732">Signal</keyword>
<reference evidence="3 4" key="1">
    <citation type="submission" date="2015-03" db="EMBL/GenBank/DDBJ databases">
        <title>Genome sequencing of Methylobacterium aquaticum DSM16371 type strain.</title>
        <authorList>
            <person name="Chaudhry V."/>
            <person name="Patil P.B."/>
        </authorList>
    </citation>
    <scope>NUCLEOTIDE SEQUENCE [LARGE SCALE GENOMIC DNA]</scope>
    <source>
        <strain evidence="3 4">DSM 16371</strain>
    </source>
</reference>
<dbReference type="EMBL" id="LABX01000077">
    <property type="protein sequence ID" value="KMO36021.1"/>
    <property type="molecule type" value="Genomic_DNA"/>
</dbReference>
<proteinExistence type="predicted"/>
<feature type="compositionally biased region" description="Polar residues" evidence="1">
    <location>
        <begin position="113"/>
        <end position="122"/>
    </location>
</feature>
<sequence>MIPWRAALFSGLLLAAAPVCAHETAGKNGGRVTDAGKYHVELVAKGQTVDVYLLDGSEKPLPASGFKASAILIEGGKPARVALTPVDGNRLTGTSEVPLSTAPKGAVQLTAPDGTTASGKFN</sequence>
<protein>
    <submittedName>
        <fullName evidence="3">Uncharacterized protein</fullName>
    </submittedName>
</protein>
<feature type="signal peptide" evidence="2">
    <location>
        <begin position="1"/>
        <end position="21"/>
    </location>
</feature>
<evidence type="ECO:0000256" key="1">
    <source>
        <dbReference type="SAM" id="MobiDB-lite"/>
    </source>
</evidence>
<dbReference type="Proteomes" id="UP000035929">
    <property type="component" value="Unassembled WGS sequence"/>
</dbReference>
<dbReference type="RefSeq" id="WP_048463779.1">
    <property type="nucleotide sequence ID" value="NZ_LABX01000077.1"/>
</dbReference>
<accession>A0A0J6VAJ7</accession>
<dbReference type="AlphaFoldDB" id="A0A0J6VAJ7"/>
<evidence type="ECO:0000313" key="4">
    <source>
        <dbReference type="Proteomes" id="UP000035929"/>
    </source>
</evidence>